<keyword evidence="1" id="KW-0489">Methyltransferase</keyword>
<organism evidence="1 2">
    <name type="scientific">Mycobacterium numidiamassiliense</name>
    <dbReference type="NCBI Taxonomy" id="1841861"/>
    <lineage>
        <taxon>Bacteria</taxon>
        <taxon>Bacillati</taxon>
        <taxon>Actinomycetota</taxon>
        <taxon>Actinomycetes</taxon>
        <taxon>Mycobacteriales</taxon>
        <taxon>Mycobacteriaceae</taxon>
        <taxon>Mycobacterium</taxon>
    </lineage>
</organism>
<keyword evidence="2" id="KW-1185">Reference proteome</keyword>
<reference evidence="1 2" key="1">
    <citation type="submission" date="2017-01" db="EMBL/GenBank/DDBJ databases">
        <authorList>
            <consortium name="Urmite Genomes"/>
        </authorList>
    </citation>
    <scope>NUCLEOTIDE SEQUENCE [LARGE SCALE GENOMIC DNA]</scope>
    <source>
        <strain evidence="1 2">AB215</strain>
    </source>
</reference>
<dbReference type="InterPro" id="IPR029063">
    <property type="entry name" value="SAM-dependent_MTases_sf"/>
</dbReference>
<dbReference type="STRING" id="1841861.GCA_900157365_04349"/>
<protein>
    <submittedName>
        <fullName evidence="1">Ubiquinone/menaquinone biosynthesis C-methylase UbiE</fullName>
    </submittedName>
</protein>
<evidence type="ECO:0000313" key="2">
    <source>
        <dbReference type="Proteomes" id="UP000240424"/>
    </source>
</evidence>
<proteinExistence type="predicted"/>
<gene>
    <name evidence="1" type="ORF">MNAB215_147</name>
</gene>
<accession>A0A2U3P2I7</accession>
<dbReference type="GO" id="GO:0032259">
    <property type="term" value="P:methylation"/>
    <property type="evidence" value="ECO:0007669"/>
    <property type="project" value="UniProtKB-KW"/>
</dbReference>
<keyword evidence="1" id="KW-0808">Transferase</keyword>
<dbReference type="AlphaFoldDB" id="A0A2U3P2I7"/>
<name>A0A2U3P2I7_9MYCO</name>
<dbReference type="Proteomes" id="UP000240424">
    <property type="component" value="Unassembled WGS sequence"/>
</dbReference>
<evidence type="ECO:0000313" key="1">
    <source>
        <dbReference type="EMBL" id="SPM37972.1"/>
    </source>
</evidence>
<dbReference type="Gene3D" id="3.40.50.150">
    <property type="entry name" value="Vaccinia Virus protein VP39"/>
    <property type="match status" value="1"/>
</dbReference>
<dbReference type="EMBL" id="FUEZ01000003">
    <property type="protein sequence ID" value="SPM37972.1"/>
    <property type="molecule type" value="Genomic_DNA"/>
</dbReference>
<sequence>MAILTIHHWSDPVAGLRELVRIARRVVLFTYEPAIHSKFWLWREYFPVAASTSAASELSVEQVVEIIGADRVEKILIPHDCLDGFGPAYWRRPTAYLDPVVRGCISGLAQLRAEDLNPGLEHLQQDLNTGAWYTRHQDLLNLDAIDAGLRLIVRDGQ</sequence>
<dbReference type="GO" id="GO:0008168">
    <property type="term" value="F:methyltransferase activity"/>
    <property type="evidence" value="ECO:0007669"/>
    <property type="project" value="UniProtKB-KW"/>
</dbReference>
<keyword evidence="1" id="KW-0830">Ubiquinone</keyword>